<reference evidence="1 2" key="1">
    <citation type="submission" date="2023-03" db="EMBL/GenBank/DDBJ databases">
        <title>High recombination rates correlate with genetic variation in Cardiocondyla obscurior ants.</title>
        <authorList>
            <person name="Errbii M."/>
        </authorList>
    </citation>
    <scope>NUCLEOTIDE SEQUENCE [LARGE SCALE GENOMIC DNA]</scope>
    <source>
        <strain evidence="1">Alpha-2009</strain>
        <tissue evidence="1">Whole body</tissue>
    </source>
</reference>
<name>A0AAW2FB79_9HYME</name>
<gene>
    <name evidence="1" type="ORF">PUN28_013144</name>
</gene>
<dbReference type="EMBL" id="JADYXP020000013">
    <property type="protein sequence ID" value="KAL0111751.1"/>
    <property type="molecule type" value="Genomic_DNA"/>
</dbReference>
<dbReference type="Proteomes" id="UP001430953">
    <property type="component" value="Unassembled WGS sequence"/>
</dbReference>
<protein>
    <submittedName>
        <fullName evidence="1">Uncharacterized protein</fullName>
    </submittedName>
</protein>
<comment type="caution">
    <text evidence="1">The sequence shown here is derived from an EMBL/GenBank/DDBJ whole genome shotgun (WGS) entry which is preliminary data.</text>
</comment>
<keyword evidence="2" id="KW-1185">Reference proteome</keyword>
<proteinExistence type="predicted"/>
<evidence type="ECO:0000313" key="1">
    <source>
        <dbReference type="EMBL" id="KAL0111751.1"/>
    </source>
</evidence>
<accession>A0AAW2FB79</accession>
<dbReference type="AlphaFoldDB" id="A0AAW2FB79"/>
<sequence length="74" mass="9626">MFWYIDHEITRERTLESFNLYFFLFSLRRSGRRRRWGWWRDRRMRQRDRGGGRRGRGWRAAHQFRTLCRRYVRQ</sequence>
<evidence type="ECO:0000313" key="2">
    <source>
        <dbReference type="Proteomes" id="UP001430953"/>
    </source>
</evidence>
<organism evidence="1 2">
    <name type="scientific">Cardiocondyla obscurior</name>
    <dbReference type="NCBI Taxonomy" id="286306"/>
    <lineage>
        <taxon>Eukaryota</taxon>
        <taxon>Metazoa</taxon>
        <taxon>Ecdysozoa</taxon>
        <taxon>Arthropoda</taxon>
        <taxon>Hexapoda</taxon>
        <taxon>Insecta</taxon>
        <taxon>Pterygota</taxon>
        <taxon>Neoptera</taxon>
        <taxon>Endopterygota</taxon>
        <taxon>Hymenoptera</taxon>
        <taxon>Apocrita</taxon>
        <taxon>Aculeata</taxon>
        <taxon>Formicoidea</taxon>
        <taxon>Formicidae</taxon>
        <taxon>Myrmicinae</taxon>
        <taxon>Cardiocondyla</taxon>
    </lineage>
</organism>